<dbReference type="Proteomes" id="UP001437256">
    <property type="component" value="Unassembled WGS sequence"/>
</dbReference>
<protein>
    <recommendedName>
        <fullName evidence="3">Protein kinase domain-containing protein</fullName>
    </recommendedName>
</protein>
<organism evidence="1 2">
    <name type="scientific">Marasmius tenuissimus</name>
    <dbReference type="NCBI Taxonomy" id="585030"/>
    <lineage>
        <taxon>Eukaryota</taxon>
        <taxon>Fungi</taxon>
        <taxon>Dikarya</taxon>
        <taxon>Basidiomycota</taxon>
        <taxon>Agaricomycotina</taxon>
        <taxon>Agaricomycetes</taxon>
        <taxon>Agaricomycetidae</taxon>
        <taxon>Agaricales</taxon>
        <taxon>Marasmiineae</taxon>
        <taxon>Marasmiaceae</taxon>
        <taxon>Marasmius</taxon>
    </lineage>
</organism>
<accession>A0ABR2ZZ31</accession>
<gene>
    <name evidence="1" type="ORF">AAF712_005951</name>
</gene>
<evidence type="ECO:0008006" key="3">
    <source>
        <dbReference type="Google" id="ProtNLM"/>
    </source>
</evidence>
<dbReference type="SUPFAM" id="SSF56112">
    <property type="entry name" value="Protein kinase-like (PK-like)"/>
    <property type="match status" value="1"/>
</dbReference>
<keyword evidence="2" id="KW-1185">Reference proteome</keyword>
<dbReference type="EMBL" id="JBBXMP010000030">
    <property type="protein sequence ID" value="KAL0066962.1"/>
    <property type="molecule type" value="Genomic_DNA"/>
</dbReference>
<dbReference type="InterPro" id="IPR011009">
    <property type="entry name" value="Kinase-like_dom_sf"/>
</dbReference>
<name>A0ABR2ZZ31_9AGAR</name>
<evidence type="ECO:0000313" key="2">
    <source>
        <dbReference type="Proteomes" id="UP001437256"/>
    </source>
</evidence>
<evidence type="ECO:0000313" key="1">
    <source>
        <dbReference type="EMBL" id="KAL0066962.1"/>
    </source>
</evidence>
<sequence length="385" mass="43088">MSPGISPSDLSLKSISVSVLRRTTLSVPLQDLYDGTFSDIFEYIKSHPTTQGTLEGYQPDDLYYALLHSPISASQLSQIPSQFSWLIDNADLYMSYEQLCLVKFDYCSMISVVIDEPPTIADMLACSLSEDAPEHLYRTKEVVTYLREKQLVNRVMFDSQGYVAVCTLAASGPRAFLKIILEHERSIYEALEPHNPSEHHIATALYPIHGLGESDLFIPVTQDYGAPYFYPGTDEGIIHMCLELCEAVLFLHSHHIAHLDIKAANVSRSNPESPHPPRSWKRYANLETPAAQPYDPYIADIWGVGRVVRSLSVLMTTARPMSMACRFSLWIQEARPTMEVAIQQLGWILEEWLPNIGSHGPPVDKIEFPYFGPVDGVGSNTTAAH</sequence>
<reference evidence="1 2" key="1">
    <citation type="submission" date="2024-05" db="EMBL/GenBank/DDBJ databases">
        <title>A draft genome resource for the thread blight pathogen Marasmius tenuissimus strain MS-2.</title>
        <authorList>
            <person name="Yulfo-Soto G.E."/>
            <person name="Baruah I.K."/>
            <person name="Amoako-Attah I."/>
            <person name="Bukari Y."/>
            <person name="Meinhardt L.W."/>
            <person name="Bailey B.A."/>
            <person name="Cohen S.P."/>
        </authorList>
    </citation>
    <scope>NUCLEOTIDE SEQUENCE [LARGE SCALE GENOMIC DNA]</scope>
    <source>
        <strain evidence="1 2">MS-2</strain>
    </source>
</reference>
<comment type="caution">
    <text evidence="1">The sequence shown here is derived from an EMBL/GenBank/DDBJ whole genome shotgun (WGS) entry which is preliminary data.</text>
</comment>
<dbReference type="Gene3D" id="1.10.510.10">
    <property type="entry name" value="Transferase(Phosphotransferase) domain 1"/>
    <property type="match status" value="1"/>
</dbReference>
<proteinExistence type="predicted"/>